<dbReference type="InterPro" id="IPR013196">
    <property type="entry name" value="HTH_11"/>
</dbReference>
<name>A0A364XWI5_9BACT</name>
<dbReference type="AlphaFoldDB" id="A0A364XWI5"/>
<reference evidence="2 3" key="1">
    <citation type="submission" date="2018-06" db="EMBL/GenBank/DDBJ databases">
        <title>Chryseolinea flavus sp. nov., a member of the phylum Bacteroidetes isolated from soil.</title>
        <authorList>
            <person name="Li Y."/>
            <person name="Wang J."/>
        </authorList>
    </citation>
    <scope>NUCLEOTIDE SEQUENCE [LARGE SCALE GENOMIC DNA]</scope>
    <source>
        <strain evidence="2 3">SDU1-6</strain>
    </source>
</reference>
<evidence type="ECO:0000313" key="2">
    <source>
        <dbReference type="EMBL" id="RAV98757.1"/>
    </source>
</evidence>
<dbReference type="InterPro" id="IPR036390">
    <property type="entry name" value="WH_DNA-bd_sf"/>
</dbReference>
<dbReference type="Gene3D" id="1.10.10.10">
    <property type="entry name" value="Winged helix-like DNA-binding domain superfamily/Winged helix DNA-binding domain"/>
    <property type="match status" value="1"/>
</dbReference>
<dbReference type="Pfam" id="PF08279">
    <property type="entry name" value="HTH_11"/>
    <property type="match status" value="1"/>
</dbReference>
<dbReference type="InterPro" id="IPR051534">
    <property type="entry name" value="CBASS_pafABC_assoc_protein"/>
</dbReference>
<keyword evidence="3" id="KW-1185">Reference proteome</keyword>
<dbReference type="PROSITE" id="PS52050">
    <property type="entry name" value="WYL"/>
    <property type="match status" value="1"/>
</dbReference>
<accession>A0A364XWI5</accession>
<feature type="domain" description="Helix-turn-helix type 11" evidence="1">
    <location>
        <begin position="66"/>
        <end position="109"/>
    </location>
</feature>
<comment type="caution">
    <text evidence="2">The sequence shown here is derived from an EMBL/GenBank/DDBJ whole genome shotgun (WGS) entry which is preliminary data.</text>
</comment>
<dbReference type="Proteomes" id="UP000251889">
    <property type="component" value="Unassembled WGS sequence"/>
</dbReference>
<evidence type="ECO:0000259" key="1">
    <source>
        <dbReference type="Pfam" id="PF08279"/>
    </source>
</evidence>
<gene>
    <name evidence="2" type="ORF">DQQ10_22330</name>
</gene>
<proteinExistence type="predicted"/>
<dbReference type="InterPro" id="IPR036388">
    <property type="entry name" value="WH-like_DNA-bd_sf"/>
</dbReference>
<dbReference type="EMBL" id="QMFY01000015">
    <property type="protein sequence ID" value="RAV98757.1"/>
    <property type="molecule type" value="Genomic_DNA"/>
</dbReference>
<dbReference type="PANTHER" id="PTHR34580:SF1">
    <property type="entry name" value="PROTEIN PAFC"/>
    <property type="match status" value="1"/>
</dbReference>
<organism evidence="2 3">
    <name type="scientific">Pseudochryseolinea flava</name>
    <dbReference type="NCBI Taxonomy" id="2059302"/>
    <lineage>
        <taxon>Bacteria</taxon>
        <taxon>Pseudomonadati</taxon>
        <taxon>Bacteroidota</taxon>
        <taxon>Cytophagia</taxon>
        <taxon>Cytophagales</taxon>
        <taxon>Fulvivirgaceae</taxon>
        <taxon>Pseudochryseolinea</taxon>
    </lineage>
</organism>
<dbReference type="PANTHER" id="PTHR34580">
    <property type="match status" value="1"/>
</dbReference>
<evidence type="ECO:0000313" key="3">
    <source>
        <dbReference type="Proteomes" id="UP000251889"/>
    </source>
</evidence>
<sequence length="351" mass="40433">MAVTCHGPLKILVAKNNCAVKLELRNIATQRFYMAKAAKTKPKAKAKAKTVKATDDAFIPQTKLLRLFQIIAVLKSGHWTIQQLADRFDTSKRTMYRYMKILEQVEFLVETDFNNRYFIVTSDDDPIQAQFTLDEMSLIKKLIKSAATDTPIKNSLLRKLSLNSELDSVPQLFVKARLSKIVEQVSEAIRGKKQIVLKNYHSANSNEIRDRLVEPIHFGDNYQSVMALDTQDKVCKQFKLDRIGDIVEMNKSYAFENLHKKTQTDIFGYTGDADTWITLRMTMRAYLLLREEYPLAIPYLEKREDHYQFHAPVVSFEGAGRFTMGLIDEIKVEGPDDFKTFIHDRVTKYVG</sequence>
<dbReference type="SUPFAM" id="SSF46785">
    <property type="entry name" value="Winged helix' DNA-binding domain"/>
    <property type="match status" value="1"/>
</dbReference>
<dbReference type="OrthoDB" id="1315521at2"/>
<protein>
    <recommendedName>
        <fullName evidence="1">Helix-turn-helix type 11 domain-containing protein</fullName>
    </recommendedName>
</protein>